<organism evidence="2 3">
    <name type="scientific">Trichuris muris</name>
    <name type="common">Mouse whipworm</name>
    <dbReference type="NCBI Taxonomy" id="70415"/>
    <lineage>
        <taxon>Eukaryota</taxon>
        <taxon>Metazoa</taxon>
        <taxon>Ecdysozoa</taxon>
        <taxon>Nematoda</taxon>
        <taxon>Enoplea</taxon>
        <taxon>Dorylaimia</taxon>
        <taxon>Trichinellida</taxon>
        <taxon>Trichuridae</taxon>
        <taxon>Trichuris</taxon>
    </lineage>
</organism>
<dbReference type="Pfam" id="PF07914">
    <property type="entry name" value="DUF1679"/>
    <property type="match status" value="1"/>
</dbReference>
<evidence type="ECO:0000259" key="1">
    <source>
        <dbReference type="SMART" id="SM00587"/>
    </source>
</evidence>
<dbReference type="SMART" id="SM00587">
    <property type="entry name" value="CHK"/>
    <property type="match status" value="1"/>
</dbReference>
<reference evidence="2" key="2">
    <citation type="submission" date="2014-03" db="EMBL/GenBank/DDBJ databases">
        <title>The whipworm genome and dual-species transcriptomics of an intimate host-pathogen interaction.</title>
        <authorList>
            <person name="Foth B.J."/>
            <person name="Tsai I.J."/>
            <person name="Reid A.J."/>
            <person name="Bancroft A.J."/>
            <person name="Nichol S."/>
            <person name="Tracey A."/>
            <person name="Holroyd N."/>
            <person name="Cotton J.A."/>
            <person name="Stanley E.J."/>
            <person name="Zarowiecki M."/>
            <person name="Liu J.Z."/>
            <person name="Huckvale T."/>
            <person name="Cooper P.J."/>
            <person name="Grencis R.K."/>
            <person name="Berriman M."/>
        </authorList>
    </citation>
    <scope>NUCLEOTIDE SEQUENCE [LARGE SCALE GENOMIC DNA]</scope>
    <source>
        <strain evidence="2">Edinburgh</strain>
    </source>
</reference>
<dbReference type="WBParaSite" id="TMUE_3000012958.1">
    <property type="protein sequence ID" value="TMUE_3000012958.1"/>
    <property type="gene ID" value="WBGene00286578"/>
</dbReference>
<proteinExistence type="predicted"/>
<protein>
    <submittedName>
        <fullName evidence="3 4">CHK domain-containing protein</fullName>
    </submittedName>
</protein>
<dbReference type="STRING" id="70415.A0A5S6R0K3"/>
<dbReference type="Gene3D" id="3.90.1200.10">
    <property type="match status" value="1"/>
</dbReference>
<sequence length="397" mass="45681">MADELNIRYPKLQLELRDRLNAYWKTSSELISMSVEAFGSNMGMVALLFKATLQWQPPNKELPRSLVIKLPRIGTRSQLVETIEKETGNASFASEFLDVSHDVEVQLYDMFQRLEQPPMPIARCYMMEKMNVTTKRGIIVLEDLSQKAVQLDDISTSLTVGQLFSVASAVADLHSWCLTTTTDWKSDLANTEQKLKKFENIQSMVSSGFKWLKANYADRMVHKDFSLALKHFNESPQDRFFKRWGHILPTILTQGDLWTNNIFFKPNQDGSCSDELAAIIDWQMAHCGNMFEDLAIVVTWCVSAEIRRTHSRDLINHYRQRLIENVEDKVELPSMDVFWSAFNEVWPTRALLLSGMIEMILGTIVKLDKPHAAQRKEIMINRALACYDDAMAMLEER</sequence>
<feature type="domain" description="CHK kinase-like" evidence="1">
    <location>
        <begin position="139"/>
        <end position="328"/>
    </location>
</feature>
<name>A0A5S6R0K3_TRIMR</name>
<accession>A0A5S6R0K3</accession>
<dbReference type="PANTHER" id="PTHR23020">
    <property type="entry name" value="UNCHARACTERIZED NUCLEAR HORMONE RECEPTOR-RELATED"/>
    <property type="match status" value="1"/>
</dbReference>
<dbReference type="InterPro" id="IPR052961">
    <property type="entry name" value="Oxido-Kinase-like_Enzymes"/>
</dbReference>
<dbReference type="PANTHER" id="PTHR23020:SF41">
    <property type="entry name" value="AMINOGLYCOSIDE PHOSPHOTRANSFERASE DOMAIN-CONTAINING PROTEIN"/>
    <property type="match status" value="1"/>
</dbReference>
<reference evidence="3" key="3">
    <citation type="submission" date="2019-12" db="UniProtKB">
        <authorList>
            <consortium name="WormBaseParasite"/>
        </authorList>
    </citation>
    <scope>IDENTIFICATION</scope>
</reference>
<dbReference type="WBParaSite" id="TMUE_3000012958.3">
    <property type="protein sequence ID" value="TMUE_3000012958.3"/>
    <property type="gene ID" value="WBGene00286578"/>
</dbReference>
<reference evidence="2" key="1">
    <citation type="submission" date="2013-11" db="EMBL/GenBank/DDBJ databases">
        <authorList>
            <person name="Aslett M."/>
        </authorList>
    </citation>
    <scope>NUCLEOTIDE SEQUENCE [LARGE SCALE GENOMIC DNA]</scope>
    <source>
        <strain evidence="2">Edinburgh</strain>
    </source>
</reference>
<evidence type="ECO:0000313" key="3">
    <source>
        <dbReference type="WBParaSite" id="TMUE_3000012958.1"/>
    </source>
</evidence>
<dbReference type="SUPFAM" id="SSF56112">
    <property type="entry name" value="Protein kinase-like (PK-like)"/>
    <property type="match status" value="1"/>
</dbReference>
<dbReference type="InterPro" id="IPR012877">
    <property type="entry name" value="Dhs-27"/>
</dbReference>
<evidence type="ECO:0000313" key="4">
    <source>
        <dbReference type="WBParaSite" id="TMUE_3000012958.2"/>
    </source>
</evidence>
<dbReference type="WBParaSite" id="TMUE_3000012958.2">
    <property type="protein sequence ID" value="TMUE_3000012958.2"/>
    <property type="gene ID" value="WBGene00286578"/>
</dbReference>
<dbReference type="Proteomes" id="UP000046395">
    <property type="component" value="Unassembled WGS sequence"/>
</dbReference>
<evidence type="ECO:0000313" key="2">
    <source>
        <dbReference type="Proteomes" id="UP000046395"/>
    </source>
</evidence>
<dbReference type="InterPro" id="IPR011009">
    <property type="entry name" value="Kinase-like_dom_sf"/>
</dbReference>
<dbReference type="AlphaFoldDB" id="A0A5S6R0K3"/>
<keyword evidence="2" id="KW-1185">Reference proteome</keyword>
<dbReference type="InterPro" id="IPR015897">
    <property type="entry name" value="CHK_kinase-like"/>
</dbReference>